<dbReference type="Gene3D" id="3.40.980.20">
    <property type="entry name" value="Four-carbon acid sugar kinase, nucleotide binding domain"/>
    <property type="match status" value="1"/>
</dbReference>
<dbReference type="Pfam" id="PF17042">
    <property type="entry name" value="NBD_C"/>
    <property type="match status" value="1"/>
</dbReference>
<feature type="domain" description="Four-carbon acid sugar kinase nucleotide binding" evidence="8">
    <location>
        <begin position="305"/>
        <end position="469"/>
    </location>
</feature>
<evidence type="ECO:0008006" key="10">
    <source>
        <dbReference type="Google" id="ProtNLM"/>
    </source>
</evidence>
<evidence type="ECO:0000256" key="6">
    <source>
        <dbReference type="ARBA" id="ARBA00023277"/>
    </source>
</evidence>
<comment type="similarity">
    <text evidence="1">Belongs to the four-carbon acid sugar kinase family.</text>
</comment>
<keyword evidence="5" id="KW-0067">ATP-binding</keyword>
<keyword evidence="4" id="KW-0418">Kinase</keyword>
<dbReference type="SUPFAM" id="SSF142764">
    <property type="entry name" value="YgbK-like"/>
    <property type="match status" value="1"/>
</dbReference>
<evidence type="ECO:0000256" key="1">
    <source>
        <dbReference type="ARBA" id="ARBA00005715"/>
    </source>
</evidence>
<dbReference type="Gene3D" id="3.40.50.10840">
    <property type="entry name" value="Putative sugar-binding, N-terminal domain"/>
    <property type="match status" value="1"/>
</dbReference>
<reference evidence="9" key="1">
    <citation type="submission" date="2020-02" db="EMBL/GenBank/DDBJ databases">
        <authorList>
            <person name="Meier V. D."/>
        </authorList>
    </citation>
    <scope>NUCLEOTIDE SEQUENCE</scope>
    <source>
        <strain evidence="9">AVDCRST_MAG03</strain>
    </source>
</reference>
<evidence type="ECO:0000256" key="4">
    <source>
        <dbReference type="ARBA" id="ARBA00022777"/>
    </source>
</evidence>
<dbReference type="Pfam" id="PF07005">
    <property type="entry name" value="SBD_N"/>
    <property type="match status" value="1"/>
</dbReference>
<sequence>MAGPVEEAVYLAAQPRELRLPDALERIRERVVAGGRRIAVLDDDPTGTQTVHGVPVLTTWAVEDLRWALGQPSPTFYVLTNSRSLPEEQAAAMNREVANNLAAAAEQTGTDFVVTSRGDSTLRGHFPAETDALADALAEGLGGEIDGVILCPCYLEAGRLTAEDIHWVRQGGQLVPAGETEFARDASFGYSASNLREWVAEKTAGRFPASGVVSVGLADIREGGPGRVAEILHGVTGGRPVVVNAASYADLEVFVLGLLDAEEGGKRFLYRTGPSFVRARGGIPEKGPLSPEELYRRRPRQGHGLVLVGSHVELTTRQLGHALSLEGVLGVELSVPRLLEEAEREEELQRVAAEVNSGLVGSEVVVYTSREVVGGGSGRTGFEVGRAVSDALVEVMRRVDAEAPLAFVVAKGGITSSDVGTRGLGVRRAEVAGQMLPGIVSVWVLPGESAFPGLPYVIFAGNVGGPDSLARVIEILRGD</sequence>
<dbReference type="EMBL" id="CADCUT010000130">
    <property type="protein sequence ID" value="CAA9414251.1"/>
    <property type="molecule type" value="Genomic_DNA"/>
</dbReference>
<dbReference type="InterPro" id="IPR031475">
    <property type="entry name" value="NBD_C"/>
</dbReference>
<dbReference type="InterPro" id="IPR042213">
    <property type="entry name" value="NBD_C_sf"/>
</dbReference>
<accession>A0A6J4PM73</accession>
<proteinExistence type="inferred from homology"/>
<dbReference type="InterPro" id="IPR037051">
    <property type="entry name" value="4-carb_acid_sugar_kinase_N_sf"/>
</dbReference>
<keyword evidence="6" id="KW-0119">Carbohydrate metabolism</keyword>
<keyword evidence="2" id="KW-0808">Transferase</keyword>
<evidence type="ECO:0000256" key="5">
    <source>
        <dbReference type="ARBA" id="ARBA00022840"/>
    </source>
</evidence>
<evidence type="ECO:0000256" key="2">
    <source>
        <dbReference type="ARBA" id="ARBA00022679"/>
    </source>
</evidence>
<gene>
    <name evidence="9" type="ORF">AVDCRST_MAG03-2083</name>
</gene>
<evidence type="ECO:0000259" key="8">
    <source>
        <dbReference type="Pfam" id="PF17042"/>
    </source>
</evidence>
<dbReference type="InterPro" id="IPR010737">
    <property type="entry name" value="4-carb_acid_sugar_kinase_N"/>
</dbReference>
<protein>
    <recommendedName>
        <fullName evidence="10">Candidate type III effector Hop protein</fullName>
    </recommendedName>
</protein>
<evidence type="ECO:0000313" key="9">
    <source>
        <dbReference type="EMBL" id="CAA9414251.1"/>
    </source>
</evidence>
<name>A0A6J4PM73_9ACTN</name>
<dbReference type="AlphaFoldDB" id="A0A6J4PM73"/>
<evidence type="ECO:0000256" key="3">
    <source>
        <dbReference type="ARBA" id="ARBA00022741"/>
    </source>
</evidence>
<dbReference type="GO" id="GO:0016301">
    <property type="term" value="F:kinase activity"/>
    <property type="evidence" value="ECO:0007669"/>
    <property type="project" value="UniProtKB-KW"/>
</dbReference>
<keyword evidence="3" id="KW-0547">Nucleotide-binding</keyword>
<dbReference type="GO" id="GO:0005524">
    <property type="term" value="F:ATP binding"/>
    <property type="evidence" value="ECO:0007669"/>
    <property type="project" value="UniProtKB-KW"/>
</dbReference>
<feature type="domain" description="Four-carbon acid sugar kinase N-terminal" evidence="7">
    <location>
        <begin position="38"/>
        <end position="279"/>
    </location>
</feature>
<evidence type="ECO:0000259" key="7">
    <source>
        <dbReference type="Pfam" id="PF07005"/>
    </source>
</evidence>
<organism evidence="9">
    <name type="scientific">uncultured Rubrobacteraceae bacterium</name>
    <dbReference type="NCBI Taxonomy" id="349277"/>
    <lineage>
        <taxon>Bacteria</taxon>
        <taxon>Bacillati</taxon>
        <taxon>Actinomycetota</taxon>
        <taxon>Rubrobacteria</taxon>
        <taxon>Rubrobacterales</taxon>
        <taxon>Rubrobacteraceae</taxon>
        <taxon>environmental samples</taxon>
    </lineage>
</organism>